<gene>
    <name evidence="3" type="ORF">NSCI0253_LOCUS13291</name>
</gene>
<dbReference type="Pfam" id="PF04212">
    <property type="entry name" value="MIT"/>
    <property type="match status" value="1"/>
</dbReference>
<evidence type="ECO:0000313" key="3">
    <source>
        <dbReference type="EMBL" id="CAD8838943.1"/>
    </source>
</evidence>
<dbReference type="Gene3D" id="1.20.58.80">
    <property type="entry name" value="Phosphotransferase system, lactose/cellobiose-type IIA subunit"/>
    <property type="match status" value="1"/>
</dbReference>
<dbReference type="InterPro" id="IPR007330">
    <property type="entry name" value="MIT_dom"/>
</dbReference>
<dbReference type="EMBL" id="HBFQ01018976">
    <property type="protein sequence ID" value="CAD8838943.1"/>
    <property type="molecule type" value="Transcribed_RNA"/>
</dbReference>
<evidence type="ECO:0000259" key="2">
    <source>
        <dbReference type="PROSITE" id="PS50006"/>
    </source>
</evidence>
<evidence type="ECO:0000256" key="1">
    <source>
        <dbReference type="SAM" id="MobiDB-lite"/>
    </source>
</evidence>
<name>A0A7S1F2L0_NOCSC</name>
<feature type="region of interest" description="Disordered" evidence="1">
    <location>
        <begin position="146"/>
        <end position="168"/>
    </location>
</feature>
<organism evidence="3">
    <name type="scientific">Noctiluca scintillans</name>
    <name type="common">Sea sparkle</name>
    <name type="synonym">Red tide dinoflagellate</name>
    <dbReference type="NCBI Taxonomy" id="2966"/>
    <lineage>
        <taxon>Eukaryota</taxon>
        <taxon>Sar</taxon>
        <taxon>Alveolata</taxon>
        <taxon>Dinophyceae</taxon>
        <taxon>Noctilucales</taxon>
        <taxon>Noctilucaceae</taxon>
        <taxon>Noctiluca</taxon>
    </lineage>
</organism>
<dbReference type="CDD" id="cd00060">
    <property type="entry name" value="FHA"/>
    <property type="match status" value="1"/>
</dbReference>
<proteinExistence type="predicted"/>
<dbReference type="InterPro" id="IPR036181">
    <property type="entry name" value="MIT_dom_sf"/>
</dbReference>
<dbReference type="SUPFAM" id="SSF49879">
    <property type="entry name" value="SMAD/FHA domain"/>
    <property type="match status" value="1"/>
</dbReference>
<dbReference type="SUPFAM" id="SSF116846">
    <property type="entry name" value="MIT domain"/>
    <property type="match status" value="1"/>
</dbReference>
<dbReference type="PROSITE" id="PS50006">
    <property type="entry name" value="FHA_DOMAIN"/>
    <property type="match status" value="1"/>
</dbReference>
<dbReference type="InterPro" id="IPR000253">
    <property type="entry name" value="FHA_dom"/>
</dbReference>
<dbReference type="AlphaFoldDB" id="A0A7S1F2L0"/>
<sequence length="468" mass="51139">MAQVWHNLRPMADTDRVSFRLAVDGDVEGAKSFTLQRGDLEIIRVGRGAKNDLVLGLPSISWTHLELKLVPRGGETDALGGGVQLAVCDTSNNGTGLQVSGGSMKRVGKGVDVPISDRSVIQLPMRARTGEPRKTLVVILVAARAQPSPVSEPSPPMPVPSQTCQAPKDAIEASLSSPLASHVPSLSAEIPAPMEVKPMPSPLSDPSAVPQAPPQESSQIRAAARVAEEELDDQPQVENSADEQDQVELDAASPTSPPSAEGAKPRSPAAPSSPYQPFAGSPVRELPADLSPADRRDDEVAAPVSVTELEEERAFPQFRQEEHHATNRPKDDRATPASPQEDTPVEPDLKRTRRQLPRPVPAVRNVKRKLKTRQVDEGGVPPHLRRRVQRGQVLVDEAVDLDSNDLFEEACESYRQGLRYILEVLPYIGDNDPFGDHLRERVSTWLEKAERVKIHCDSRRTTWHARHK</sequence>
<feature type="domain" description="FHA" evidence="2">
    <location>
        <begin position="43"/>
        <end position="95"/>
    </location>
</feature>
<feature type="region of interest" description="Disordered" evidence="1">
    <location>
        <begin position="193"/>
        <end position="354"/>
    </location>
</feature>
<dbReference type="Gene3D" id="2.60.200.20">
    <property type="match status" value="1"/>
</dbReference>
<feature type="compositionally biased region" description="Acidic residues" evidence="1">
    <location>
        <begin position="229"/>
        <end position="248"/>
    </location>
</feature>
<protein>
    <recommendedName>
        <fullName evidence="2">FHA domain-containing protein</fullName>
    </recommendedName>
</protein>
<dbReference type="Pfam" id="PF00498">
    <property type="entry name" value="FHA"/>
    <property type="match status" value="1"/>
</dbReference>
<accession>A0A7S1F2L0</accession>
<dbReference type="InterPro" id="IPR008984">
    <property type="entry name" value="SMAD_FHA_dom_sf"/>
</dbReference>
<feature type="compositionally biased region" description="Pro residues" evidence="1">
    <location>
        <begin position="150"/>
        <end position="159"/>
    </location>
</feature>
<reference evidence="3" key="1">
    <citation type="submission" date="2021-01" db="EMBL/GenBank/DDBJ databases">
        <authorList>
            <person name="Corre E."/>
            <person name="Pelletier E."/>
            <person name="Niang G."/>
            <person name="Scheremetjew M."/>
            <person name="Finn R."/>
            <person name="Kale V."/>
            <person name="Holt S."/>
            <person name="Cochrane G."/>
            <person name="Meng A."/>
            <person name="Brown T."/>
            <person name="Cohen L."/>
        </authorList>
    </citation>
    <scope>NUCLEOTIDE SEQUENCE</scope>
</reference>
<feature type="compositionally biased region" description="Basic and acidic residues" evidence="1">
    <location>
        <begin position="319"/>
        <end position="334"/>
    </location>
</feature>